<dbReference type="EMBL" id="JAKNRW010000001">
    <property type="protein sequence ID" value="MCK1788620.1"/>
    <property type="molecule type" value="Genomic_DNA"/>
</dbReference>
<proteinExistence type="predicted"/>
<evidence type="ECO:0000313" key="2">
    <source>
        <dbReference type="Proteomes" id="UP001299876"/>
    </source>
</evidence>
<dbReference type="RefSeq" id="WP_247285362.1">
    <property type="nucleotide sequence ID" value="NZ_JAKNRW010000001.1"/>
</dbReference>
<protein>
    <submittedName>
        <fullName evidence="1">Uncharacterized protein</fullName>
    </submittedName>
</protein>
<reference evidence="1 2" key="1">
    <citation type="submission" date="2022-02" db="EMBL/GenBank/DDBJ databases">
        <title>Comparative genomics of the first Antarctic Pseudomonas spp. capable of biotransforming 2,4,6-Trinitrotoluene.</title>
        <authorList>
            <person name="Cabrera M.A."/>
            <person name="Marquez S.L."/>
            <person name="Perez-Donoso J.M."/>
        </authorList>
    </citation>
    <scope>NUCLEOTIDE SEQUENCE [LARGE SCALE GENOMIC DNA]</scope>
    <source>
        <strain evidence="1 2">TNT19</strain>
    </source>
</reference>
<name>A0ABT0ESB9_9PSED</name>
<comment type="caution">
    <text evidence="1">The sequence shown here is derived from an EMBL/GenBank/DDBJ whole genome shotgun (WGS) entry which is preliminary data.</text>
</comment>
<organism evidence="1 2">
    <name type="scientific">Pseudomonas violetae</name>
    <dbReference type="NCBI Taxonomy" id="2915813"/>
    <lineage>
        <taxon>Bacteria</taxon>
        <taxon>Pseudomonadati</taxon>
        <taxon>Pseudomonadota</taxon>
        <taxon>Gammaproteobacteria</taxon>
        <taxon>Pseudomonadales</taxon>
        <taxon>Pseudomonadaceae</taxon>
        <taxon>Pseudomonas</taxon>
    </lineage>
</organism>
<sequence>MARTGNFRTYFHDQIESVRELYSLTQKNKHPPCAAEEALIREIEVRHDALQAVYAELDEFGVGMIMQNGSGDLWALVLPDASEPGRFRYSVFRLNGFYSHFTTDTLDEAVLDAFKSGFTRVAPRDTLEKMSTTIEWKKGCERLVHIEAHQRDALTFTEMLAEFAKIEAKYDQQQLAA</sequence>
<gene>
    <name evidence="1" type="ORF">L9059_00135</name>
</gene>
<evidence type="ECO:0000313" key="1">
    <source>
        <dbReference type="EMBL" id="MCK1788620.1"/>
    </source>
</evidence>
<accession>A0ABT0ESB9</accession>
<dbReference type="Proteomes" id="UP001299876">
    <property type="component" value="Unassembled WGS sequence"/>
</dbReference>
<keyword evidence="2" id="KW-1185">Reference proteome</keyword>